<dbReference type="EMBL" id="CAJOBD010004291">
    <property type="protein sequence ID" value="CAF3988535.1"/>
    <property type="molecule type" value="Genomic_DNA"/>
</dbReference>
<dbReference type="CDD" id="cd00112">
    <property type="entry name" value="LDLa"/>
    <property type="match status" value="1"/>
</dbReference>
<evidence type="ECO:0000256" key="4">
    <source>
        <dbReference type="ARBA" id="ARBA00022989"/>
    </source>
</evidence>
<evidence type="ECO:0000256" key="1">
    <source>
        <dbReference type="ARBA" id="ARBA00004167"/>
    </source>
</evidence>
<dbReference type="SMART" id="SM00192">
    <property type="entry name" value="LDLa"/>
    <property type="match status" value="2"/>
</dbReference>
<gene>
    <name evidence="9" type="ORF">JBS370_LOCUS25589</name>
</gene>
<feature type="disulfide bond" evidence="7">
    <location>
        <begin position="204"/>
        <end position="216"/>
    </location>
</feature>
<dbReference type="InterPro" id="IPR050685">
    <property type="entry name" value="LDLR"/>
</dbReference>
<evidence type="ECO:0000256" key="6">
    <source>
        <dbReference type="ARBA" id="ARBA00023157"/>
    </source>
</evidence>
<feature type="signal peptide" evidence="8">
    <location>
        <begin position="1"/>
        <end position="18"/>
    </location>
</feature>
<reference evidence="9" key="1">
    <citation type="submission" date="2021-02" db="EMBL/GenBank/DDBJ databases">
        <authorList>
            <person name="Nowell W R."/>
        </authorList>
    </citation>
    <scope>NUCLEOTIDE SEQUENCE</scope>
</reference>
<keyword evidence="5" id="KW-0472">Membrane</keyword>
<dbReference type="PROSITE" id="PS50068">
    <property type="entry name" value="LDLRA_2"/>
    <property type="match status" value="1"/>
</dbReference>
<feature type="chain" id="PRO_5032920171" evidence="8">
    <location>
        <begin position="19"/>
        <end position="440"/>
    </location>
</feature>
<dbReference type="InterPro" id="IPR036055">
    <property type="entry name" value="LDL_receptor-like_sf"/>
</dbReference>
<evidence type="ECO:0000256" key="2">
    <source>
        <dbReference type="ARBA" id="ARBA00022692"/>
    </source>
</evidence>
<dbReference type="InterPro" id="IPR002172">
    <property type="entry name" value="LDrepeatLR_classA_rpt"/>
</dbReference>
<comment type="caution">
    <text evidence="7">Lacks conserved residue(s) required for the propagation of feature annotation.</text>
</comment>
<accession>A0A819N1G4</accession>
<evidence type="ECO:0000256" key="7">
    <source>
        <dbReference type="PROSITE-ProRule" id="PRU00124"/>
    </source>
</evidence>
<dbReference type="PANTHER" id="PTHR24270:SF61">
    <property type="entry name" value="EGF-LIKE DOMAIN-CONTAINING PROTEIN"/>
    <property type="match status" value="1"/>
</dbReference>
<keyword evidence="4" id="KW-1133">Transmembrane helix</keyword>
<keyword evidence="2" id="KW-0812">Transmembrane</keyword>
<dbReference type="SUPFAM" id="SSF57424">
    <property type="entry name" value="LDL receptor-like module"/>
    <property type="match status" value="1"/>
</dbReference>
<keyword evidence="6 7" id="KW-1015">Disulfide bond</keyword>
<dbReference type="GO" id="GO:0005886">
    <property type="term" value="C:plasma membrane"/>
    <property type="evidence" value="ECO:0007669"/>
    <property type="project" value="TreeGrafter"/>
</dbReference>
<feature type="non-terminal residue" evidence="9">
    <location>
        <position position="440"/>
    </location>
</feature>
<dbReference type="AlphaFoldDB" id="A0A819N1G4"/>
<dbReference type="Proteomes" id="UP000663836">
    <property type="component" value="Unassembled WGS sequence"/>
</dbReference>
<evidence type="ECO:0000313" key="10">
    <source>
        <dbReference type="Proteomes" id="UP000663836"/>
    </source>
</evidence>
<evidence type="ECO:0000256" key="5">
    <source>
        <dbReference type="ARBA" id="ARBA00023136"/>
    </source>
</evidence>
<feature type="disulfide bond" evidence="7">
    <location>
        <begin position="211"/>
        <end position="229"/>
    </location>
</feature>
<dbReference type="Gene3D" id="4.10.400.10">
    <property type="entry name" value="Low-density Lipoprotein Receptor"/>
    <property type="match status" value="1"/>
</dbReference>
<evidence type="ECO:0000256" key="3">
    <source>
        <dbReference type="ARBA" id="ARBA00022737"/>
    </source>
</evidence>
<dbReference type="PRINTS" id="PR00261">
    <property type="entry name" value="LDLRECEPTOR"/>
</dbReference>
<dbReference type="PANTHER" id="PTHR24270">
    <property type="entry name" value="LOW-DENSITY LIPOPROTEIN RECEPTOR-RELATED"/>
    <property type="match status" value="1"/>
</dbReference>
<name>A0A819N1G4_9BILA</name>
<evidence type="ECO:0000256" key="8">
    <source>
        <dbReference type="SAM" id="SignalP"/>
    </source>
</evidence>
<comment type="subcellular location">
    <subcellularLocation>
        <location evidence="1">Membrane</location>
        <topology evidence="1">Single-pass membrane protein</topology>
    </subcellularLocation>
</comment>
<comment type="caution">
    <text evidence="9">The sequence shown here is derived from an EMBL/GenBank/DDBJ whole genome shotgun (WGS) entry which is preliminary data.</text>
</comment>
<sequence length="440" mass="51707">MKLARVIFVLMILPFLESSFYLYNTEDSFQAEFYDCINHQGLLYCRRPVEPITLQRANQTGQCYYGGKAHSFASLQSRNISINTILHEWKSSIEKVEQYYLYMKYSSESDELLCECTHPQSFGKNCEYRLLIGTMLKETIDWEVQMKYDNEWETQMHGDIICYTTLKCNYGLLCLDWREICDGAQQCMFGIDEENCDFIEFNECKNDEYRCMNGMCIPDQYFLDGQFDCLDWSDEIQYFLDTRCALEEASCKCGDRLCPPNQWSCGDEVCIYDRFSFQKLVTRHFPCENRPDQYYLCETHTTQRMWTLSSGRCCGASEYDESIVENRTIDKECEYLLRRLLSEGMEKHCPCTDSLSCTSHIRNLCFPEPIQYPKGEIIIPYAFYYSAEKHRLTESYFIYINGTIKCRGFSVNVNAKYPYGQSLNSREIQNELGSDNVWGK</sequence>
<keyword evidence="8" id="KW-0732">Signal</keyword>
<dbReference type="Pfam" id="PF00057">
    <property type="entry name" value="Ldl_recept_a"/>
    <property type="match status" value="1"/>
</dbReference>
<keyword evidence="3" id="KW-0677">Repeat</keyword>
<organism evidence="9 10">
    <name type="scientific">Rotaria sordida</name>
    <dbReference type="NCBI Taxonomy" id="392033"/>
    <lineage>
        <taxon>Eukaryota</taxon>
        <taxon>Metazoa</taxon>
        <taxon>Spiralia</taxon>
        <taxon>Gnathifera</taxon>
        <taxon>Rotifera</taxon>
        <taxon>Eurotatoria</taxon>
        <taxon>Bdelloidea</taxon>
        <taxon>Philodinida</taxon>
        <taxon>Philodinidae</taxon>
        <taxon>Rotaria</taxon>
    </lineage>
</organism>
<evidence type="ECO:0000313" key="9">
    <source>
        <dbReference type="EMBL" id="CAF3988535.1"/>
    </source>
</evidence>
<protein>
    <submittedName>
        <fullName evidence="9">Uncharacterized protein</fullName>
    </submittedName>
</protein>
<dbReference type="GO" id="GO:0016192">
    <property type="term" value="P:vesicle-mediated transport"/>
    <property type="evidence" value="ECO:0007669"/>
    <property type="project" value="UniProtKB-ARBA"/>
</dbReference>
<proteinExistence type="predicted"/>